<dbReference type="NCBIfam" id="TIGR03724">
    <property type="entry name" value="arch_bud32"/>
    <property type="match status" value="1"/>
</dbReference>
<evidence type="ECO:0000313" key="14">
    <source>
        <dbReference type="Proteomes" id="UP001063698"/>
    </source>
</evidence>
<keyword evidence="8" id="KW-0067">ATP-binding</keyword>
<evidence type="ECO:0000256" key="3">
    <source>
        <dbReference type="ARBA" id="ARBA00022527"/>
    </source>
</evidence>
<evidence type="ECO:0000313" key="13">
    <source>
        <dbReference type="EMBL" id="UXD21530.1"/>
    </source>
</evidence>
<evidence type="ECO:0000256" key="9">
    <source>
        <dbReference type="ARBA" id="ARBA00047899"/>
    </source>
</evidence>
<protein>
    <recommendedName>
        <fullName evidence="2">non-specific serine/threonine protein kinase</fullName>
        <ecNumber evidence="2">2.7.11.1</ecNumber>
    </recommendedName>
</protein>
<name>A0A977KBD9_9CREN</name>
<dbReference type="Proteomes" id="UP001063698">
    <property type="component" value="Chromosome"/>
</dbReference>
<keyword evidence="6" id="KW-0547">Nucleotide-binding</keyword>
<comment type="subunit">
    <text evidence="11">Component of the KEOPS complex that consists of Kae1, Bud32, Cgi121 and Pcc1; the whole complex dimerizes.</text>
</comment>
<dbReference type="NCBIfam" id="NF011463">
    <property type="entry name" value="PRK14879.1-4"/>
    <property type="match status" value="1"/>
</dbReference>
<dbReference type="EMBL" id="CP006868">
    <property type="protein sequence ID" value="UXD21530.1"/>
    <property type="molecule type" value="Genomic_DNA"/>
</dbReference>
<evidence type="ECO:0000256" key="8">
    <source>
        <dbReference type="ARBA" id="ARBA00022840"/>
    </source>
</evidence>
<keyword evidence="14" id="KW-1185">Reference proteome</keyword>
<proteinExistence type="inferred from homology"/>
<evidence type="ECO:0000256" key="2">
    <source>
        <dbReference type="ARBA" id="ARBA00012513"/>
    </source>
</evidence>
<evidence type="ECO:0000256" key="6">
    <source>
        <dbReference type="ARBA" id="ARBA00022741"/>
    </source>
</evidence>
<comment type="catalytic activity">
    <reaction evidence="9">
        <text>L-threonyl-[protein] + ATP = O-phospho-L-threonyl-[protein] + ADP + H(+)</text>
        <dbReference type="Rhea" id="RHEA:46608"/>
        <dbReference type="Rhea" id="RHEA-COMP:11060"/>
        <dbReference type="Rhea" id="RHEA-COMP:11605"/>
        <dbReference type="ChEBI" id="CHEBI:15378"/>
        <dbReference type="ChEBI" id="CHEBI:30013"/>
        <dbReference type="ChEBI" id="CHEBI:30616"/>
        <dbReference type="ChEBI" id="CHEBI:61977"/>
        <dbReference type="ChEBI" id="CHEBI:456216"/>
        <dbReference type="EC" id="2.7.11.1"/>
    </reaction>
</comment>
<dbReference type="FunFam" id="3.30.200.20:FF:000201">
    <property type="entry name" value="TP53-regulating kinase isoform X1"/>
    <property type="match status" value="1"/>
</dbReference>
<evidence type="ECO:0000259" key="12">
    <source>
        <dbReference type="PROSITE" id="PS50011"/>
    </source>
</evidence>
<keyword evidence="5" id="KW-0819">tRNA processing</keyword>
<dbReference type="GO" id="GO:0004674">
    <property type="term" value="F:protein serine/threonine kinase activity"/>
    <property type="evidence" value="ECO:0007669"/>
    <property type="project" value="UniProtKB-KW"/>
</dbReference>
<dbReference type="PROSITE" id="PS50011">
    <property type="entry name" value="PROTEIN_KINASE_DOM"/>
    <property type="match status" value="1"/>
</dbReference>
<dbReference type="PANTHER" id="PTHR12209">
    <property type="entry name" value="NON-SPECIFIC SERINE/THREONINE PROTEIN KINASE"/>
    <property type="match status" value="1"/>
</dbReference>
<dbReference type="GO" id="GO:0005829">
    <property type="term" value="C:cytosol"/>
    <property type="evidence" value="ECO:0007669"/>
    <property type="project" value="TreeGrafter"/>
</dbReference>
<dbReference type="GO" id="GO:0000408">
    <property type="term" value="C:EKC/KEOPS complex"/>
    <property type="evidence" value="ECO:0007669"/>
    <property type="project" value="UniProtKB-ARBA"/>
</dbReference>
<dbReference type="GO" id="GO:0008033">
    <property type="term" value="P:tRNA processing"/>
    <property type="evidence" value="ECO:0007669"/>
    <property type="project" value="UniProtKB-KW"/>
</dbReference>
<dbReference type="SUPFAM" id="SSF56112">
    <property type="entry name" value="Protein kinase-like (PK-like)"/>
    <property type="match status" value="1"/>
</dbReference>
<dbReference type="KEGG" id="ipc:IPA_05175"/>
<evidence type="ECO:0000256" key="1">
    <source>
        <dbReference type="ARBA" id="ARBA00010630"/>
    </source>
</evidence>
<dbReference type="InterPro" id="IPR000719">
    <property type="entry name" value="Prot_kinase_dom"/>
</dbReference>
<sequence length="213" mass="25148">MTPSYRQLSKTLYQKGAEAEIYLTEYWGCRAILKVRIKKMYRHPKVDSNIRLERTRNEALNMLRAYKAGVNVPMLYDFSLREYWILMEYIEGKPLREDLNEYNLKKAGEALALMHTANIAHWDYTTANILVNEGKIYVIDFGLSRYTESDLDKAIDIHLMIRSLLSAHPEAENLVDAFWEGYASYGNVELMKEMVRKIEMMGRYVKERRKTVW</sequence>
<comment type="catalytic activity">
    <reaction evidence="10">
        <text>L-seryl-[protein] + ATP = O-phospho-L-seryl-[protein] + ADP + H(+)</text>
        <dbReference type="Rhea" id="RHEA:17989"/>
        <dbReference type="Rhea" id="RHEA-COMP:9863"/>
        <dbReference type="Rhea" id="RHEA-COMP:11604"/>
        <dbReference type="ChEBI" id="CHEBI:15378"/>
        <dbReference type="ChEBI" id="CHEBI:29999"/>
        <dbReference type="ChEBI" id="CHEBI:30616"/>
        <dbReference type="ChEBI" id="CHEBI:83421"/>
        <dbReference type="ChEBI" id="CHEBI:456216"/>
        <dbReference type="EC" id="2.7.11.1"/>
    </reaction>
</comment>
<dbReference type="Pfam" id="PF00069">
    <property type="entry name" value="Pkinase"/>
    <property type="match status" value="1"/>
</dbReference>
<accession>A0A977KBD9</accession>
<organism evidence="13 14">
    <name type="scientific">Ignicoccus pacificus DSM 13166</name>
    <dbReference type="NCBI Taxonomy" id="940294"/>
    <lineage>
        <taxon>Archaea</taxon>
        <taxon>Thermoproteota</taxon>
        <taxon>Thermoprotei</taxon>
        <taxon>Desulfurococcales</taxon>
        <taxon>Desulfurococcaceae</taxon>
        <taxon>Ignicoccus</taxon>
    </lineage>
</organism>
<dbReference type="AlphaFoldDB" id="A0A977KBD9"/>
<dbReference type="Gene3D" id="3.30.200.20">
    <property type="entry name" value="Phosphorylase Kinase, domain 1"/>
    <property type="match status" value="1"/>
</dbReference>
<dbReference type="Gene3D" id="1.10.510.10">
    <property type="entry name" value="Transferase(Phosphotransferase) domain 1"/>
    <property type="match status" value="1"/>
</dbReference>
<dbReference type="SMART" id="SM00220">
    <property type="entry name" value="S_TKc"/>
    <property type="match status" value="1"/>
</dbReference>
<gene>
    <name evidence="13" type="ORF">IPA_05175</name>
</gene>
<keyword evidence="3 13" id="KW-0723">Serine/threonine-protein kinase</keyword>
<dbReference type="InterPro" id="IPR022495">
    <property type="entry name" value="Bud32"/>
</dbReference>
<keyword evidence="4" id="KW-0808">Transferase</keyword>
<evidence type="ECO:0000256" key="5">
    <source>
        <dbReference type="ARBA" id="ARBA00022694"/>
    </source>
</evidence>
<evidence type="ECO:0000256" key="10">
    <source>
        <dbReference type="ARBA" id="ARBA00048679"/>
    </source>
</evidence>
<dbReference type="PANTHER" id="PTHR12209:SF0">
    <property type="entry name" value="EKC_KEOPS COMPLEX SUBUNIT TP53RK"/>
    <property type="match status" value="1"/>
</dbReference>
<evidence type="ECO:0000256" key="7">
    <source>
        <dbReference type="ARBA" id="ARBA00022777"/>
    </source>
</evidence>
<dbReference type="InterPro" id="IPR011009">
    <property type="entry name" value="Kinase-like_dom_sf"/>
</dbReference>
<keyword evidence="7 13" id="KW-0418">Kinase</keyword>
<reference evidence="13" key="1">
    <citation type="submission" date="2013-11" db="EMBL/GenBank/DDBJ databases">
        <title>Comparative genomics of Ignicoccus.</title>
        <authorList>
            <person name="Podar M."/>
        </authorList>
    </citation>
    <scope>NUCLEOTIDE SEQUENCE</scope>
    <source>
        <strain evidence="13">DSM 13166</strain>
    </source>
</reference>
<dbReference type="EC" id="2.7.11.1" evidence="2"/>
<evidence type="ECO:0000256" key="11">
    <source>
        <dbReference type="ARBA" id="ARBA00065170"/>
    </source>
</evidence>
<comment type="similarity">
    <text evidence="1">Belongs to the protein kinase superfamily. BUD32 family.</text>
</comment>
<evidence type="ECO:0000256" key="4">
    <source>
        <dbReference type="ARBA" id="ARBA00022679"/>
    </source>
</evidence>
<dbReference type="GO" id="GO:0005524">
    <property type="term" value="F:ATP binding"/>
    <property type="evidence" value="ECO:0007669"/>
    <property type="project" value="UniProtKB-KW"/>
</dbReference>
<feature type="domain" description="Protein kinase" evidence="12">
    <location>
        <begin position="1"/>
        <end position="213"/>
    </location>
</feature>